<gene>
    <name evidence="1" type="ORF">B9L23_08140</name>
</gene>
<accession>A0A226QTJ5</accession>
<dbReference type="AlphaFoldDB" id="A0A226QTJ5"/>
<reference evidence="1 2" key="1">
    <citation type="submission" date="2017-04" db="EMBL/GenBank/DDBJ databases">
        <title>The genome sequence of Parageobacillus galactosidasius DSM 18751.</title>
        <authorList>
            <person name="Ramaloko W.T."/>
            <person name="Koen N."/>
            <person name="Polliack S."/>
            <person name="Aliyu H."/>
            <person name="Lebre P."/>
            <person name="Mohr T."/>
            <person name="Oswald F."/>
            <person name="Zwick M."/>
            <person name="Neumann A."/>
            <person name="Syldatk C."/>
            <person name="Cowan D."/>
            <person name="De Maayer P."/>
        </authorList>
    </citation>
    <scope>NUCLEOTIDE SEQUENCE [LARGE SCALE GENOMIC DNA]</scope>
    <source>
        <strain evidence="1 2">DSM 18751</strain>
    </source>
</reference>
<keyword evidence="2" id="KW-1185">Reference proteome</keyword>
<dbReference type="Proteomes" id="UP000198394">
    <property type="component" value="Unassembled WGS sequence"/>
</dbReference>
<dbReference type="EMBL" id="NDYL01000001">
    <property type="protein sequence ID" value="OXB94822.1"/>
    <property type="molecule type" value="Genomic_DNA"/>
</dbReference>
<evidence type="ECO:0000313" key="2">
    <source>
        <dbReference type="Proteomes" id="UP000198394"/>
    </source>
</evidence>
<comment type="caution">
    <text evidence="1">The sequence shown here is derived from an EMBL/GenBank/DDBJ whole genome shotgun (WGS) entry which is preliminary data.</text>
</comment>
<organism evidence="1 2">
    <name type="scientific">Parageobacillus galactosidasius</name>
    <dbReference type="NCBI Taxonomy" id="883812"/>
    <lineage>
        <taxon>Bacteria</taxon>
        <taxon>Bacillati</taxon>
        <taxon>Bacillota</taxon>
        <taxon>Bacilli</taxon>
        <taxon>Bacillales</taxon>
        <taxon>Anoxybacillaceae</taxon>
        <taxon>Parageobacillus</taxon>
    </lineage>
</organism>
<name>A0A226QTJ5_9BACL</name>
<protein>
    <submittedName>
        <fullName evidence="1">Uncharacterized protein</fullName>
    </submittedName>
</protein>
<evidence type="ECO:0000313" key="1">
    <source>
        <dbReference type="EMBL" id="OXB94822.1"/>
    </source>
</evidence>
<sequence>MISIDIVVTIPKSEYENDDRETQDMLEKDLVQFWTLSKVPRRLKIGDRVYFVKDGKIESSMKVVDIIENSTMTCETTGRTWSGRCQIIMDDLRIEHLDIQVRGFQGFRYKWW</sequence>
<proteinExistence type="predicted"/>